<dbReference type="Gene3D" id="1.10.10.10">
    <property type="entry name" value="Winged helix-like DNA-binding domain superfamily/Winged helix DNA-binding domain"/>
    <property type="match status" value="1"/>
</dbReference>
<proteinExistence type="inferred from homology"/>
<dbReference type="SUPFAM" id="SSF46785">
    <property type="entry name" value="Winged helix' DNA-binding domain"/>
    <property type="match status" value="1"/>
</dbReference>
<dbReference type="AlphaFoldDB" id="A0A7W2FCQ4"/>
<dbReference type="Proteomes" id="UP000573499">
    <property type="component" value="Unassembled WGS sequence"/>
</dbReference>
<evidence type="ECO:0000313" key="7">
    <source>
        <dbReference type="Proteomes" id="UP000573499"/>
    </source>
</evidence>
<evidence type="ECO:0000256" key="2">
    <source>
        <dbReference type="ARBA" id="ARBA00023015"/>
    </source>
</evidence>
<dbReference type="Pfam" id="PF00126">
    <property type="entry name" value="HTH_1"/>
    <property type="match status" value="1"/>
</dbReference>
<comment type="similarity">
    <text evidence="1">Belongs to the LysR transcriptional regulatory family.</text>
</comment>
<dbReference type="GO" id="GO:0003700">
    <property type="term" value="F:DNA-binding transcription factor activity"/>
    <property type="evidence" value="ECO:0007669"/>
    <property type="project" value="InterPro"/>
</dbReference>
<dbReference type="Gene3D" id="3.40.190.10">
    <property type="entry name" value="Periplasmic binding protein-like II"/>
    <property type="match status" value="2"/>
</dbReference>
<dbReference type="PANTHER" id="PTHR30126:SF4">
    <property type="entry name" value="LYSR FAMILY TRANSCRIPTIONAL REGULATOR"/>
    <property type="match status" value="1"/>
</dbReference>
<dbReference type="PANTHER" id="PTHR30126">
    <property type="entry name" value="HTH-TYPE TRANSCRIPTIONAL REGULATOR"/>
    <property type="match status" value="1"/>
</dbReference>
<sequence length="327" mass="35517">MLRLSLEALQIVDAIDRRGSFSAAGKELHKVPSTISYTVGKLEDELGVQIFERQGPRVHLTAAGQELLKEGRYLLYAAHDLEQRVRRVASGWETELVVGSDSMFAPAVFLPDMAAFYAVTGQTRLRLVQEALSGAWEGLLDRRMDVLVGAAGEGPSGGGYVAEPMGKLSFVFVVAPSHPLAAAPEPLDRTALQPYRAVSVADSARRLAPRTVGLALGQDTLTVPTMRAKLDYQLAGLGFGFLPELCARAAIAAGLLVAKRVEEPKPDEIFYLAWRTGETGAALRWWRERMAQPGVFERLVGHLPGNGRFATDGMPQVAEFPLQLPRS</sequence>
<organism evidence="6 7">
    <name type="scientific">Rugamonas apoptosis</name>
    <dbReference type="NCBI Taxonomy" id="2758570"/>
    <lineage>
        <taxon>Bacteria</taxon>
        <taxon>Pseudomonadati</taxon>
        <taxon>Pseudomonadota</taxon>
        <taxon>Betaproteobacteria</taxon>
        <taxon>Burkholderiales</taxon>
        <taxon>Oxalobacteraceae</taxon>
        <taxon>Telluria group</taxon>
        <taxon>Rugamonas</taxon>
    </lineage>
</organism>
<dbReference type="GO" id="GO:0000976">
    <property type="term" value="F:transcription cis-regulatory region binding"/>
    <property type="evidence" value="ECO:0007669"/>
    <property type="project" value="TreeGrafter"/>
</dbReference>
<dbReference type="InterPro" id="IPR005119">
    <property type="entry name" value="LysR_subst-bd"/>
</dbReference>
<dbReference type="InterPro" id="IPR036390">
    <property type="entry name" value="WH_DNA-bd_sf"/>
</dbReference>
<gene>
    <name evidence="6" type="ORF">H3H39_19850</name>
</gene>
<evidence type="ECO:0000256" key="4">
    <source>
        <dbReference type="ARBA" id="ARBA00023163"/>
    </source>
</evidence>
<keyword evidence="7" id="KW-1185">Reference proteome</keyword>
<reference evidence="6 7" key="1">
    <citation type="submission" date="2020-07" db="EMBL/GenBank/DDBJ databases">
        <title>Novel species isolated from subtropical streams in China.</title>
        <authorList>
            <person name="Lu H."/>
        </authorList>
    </citation>
    <scope>NUCLEOTIDE SEQUENCE [LARGE SCALE GENOMIC DNA]</scope>
    <source>
        <strain evidence="6 7">LX47W</strain>
    </source>
</reference>
<dbReference type="EMBL" id="JACEZU010000010">
    <property type="protein sequence ID" value="MBA5689302.1"/>
    <property type="molecule type" value="Genomic_DNA"/>
</dbReference>
<feature type="domain" description="HTH lysR-type" evidence="5">
    <location>
        <begin position="4"/>
        <end position="61"/>
    </location>
</feature>
<protein>
    <submittedName>
        <fullName evidence="6">LysR family transcriptional regulator</fullName>
    </submittedName>
</protein>
<evidence type="ECO:0000259" key="5">
    <source>
        <dbReference type="PROSITE" id="PS50931"/>
    </source>
</evidence>
<dbReference type="PROSITE" id="PS50931">
    <property type="entry name" value="HTH_LYSR"/>
    <property type="match status" value="1"/>
</dbReference>
<keyword evidence="3" id="KW-0238">DNA-binding</keyword>
<dbReference type="Pfam" id="PF03466">
    <property type="entry name" value="LysR_substrate"/>
    <property type="match status" value="1"/>
</dbReference>
<dbReference type="RefSeq" id="WP_182155741.1">
    <property type="nucleotide sequence ID" value="NZ_JACEZU010000010.1"/>
</dbReference>
<evidence type="ECO:0000313" key="6">
    <source>
        <dbReference type="EMBL" id="MBA5689302.1"/>
    </source>
</evidence>
<name>A0A7W2FCQ4_9BURK</name>
<evidence type="ECO:0000256" key="3">
    <source>
        <dbReference type="ARBA" id="ARBA00023125"/>
    </source>
</evidence>
<evidence type="ECO:0000256" key="1">
    <source>
        <dbReference type="ARBA" id="ARBA00009437"/>
    </source>
</evidence>
<dbReference type="InterPro" id="IPR000847">
    <property type="entry name" value="LysR_HTH_N"/>
</dbReference>
<keyword evidence="4" id="KW-0804">Transcription</keyword>
<comment type="caution">
    <text evidence="6">The sequence shown here is derived from an EMBL/GenBank/DDBJ whole genome shotgun (WGS) entry which is preliminary data.</text>
</comment>
<dbReference type="InterPro" id="IPR036388">
    <property type="entry name" value="WH-like_DNA-bd_sf"/>
</dbReference>
<keyword evidence="2" id="KW-0805">Transcription regulation</keyword>
<dbReference type="SUPFAM" id="SSF53850">
    <property type="entry name" value="Periplasmic binding protein-like II"/>
    <property type="match status" value="1"/>
</dbReference>
<accession>A0A7W2FCQ4</accession>